<dbReference type="PRINTS" id="PR00411">
    <property type="entry name" value="PNDRDTASEI"/>
</dbReference>
<dbReference type="Gene3D" id="3.50.50.60">
    <property type="entry name" value="FAD/NAD(P)-binding domain"/>
    <property type="match status" value="2"/>
</dbReference>
<evidence type="ECO:0000313" key="2">
    <source>
        <dbReference type="EMBL" id="SDC71667.1"/>
    </source>
</evidence>
<proteinExistence type="predicted"/>
<organism evidence="2 5">
    <name type="scientific">Halanaerobium congolense</name>
    <dbReference type="NCBI Taxonomy" id="54121"/>
    <lineage>
        <taxon>Bacteria</taxon>
        <taxon>Bacillati</taxon>
        <taxon>Bacillota</taxon>
        <taxon>Clostridia</taxon>
        <taxon>Halanaerobiales</taxon>
        <taxon>Halanaerobiaceae</taxon>
        <taxon>Halanaerobium</taxon>
    </lineage>
</organism>
<evidence type="ECO:0000313" key="4">
    <source>
        <dbReference type="Proteomes" id="UP000295758"/>
    </source>
</evidence>
<dbReference type="Proteomes" id="UP000295758">
    <property type="component" value="Unassembled WGS sequence"/>
</dbReference>
<name>A0A1G6NWP4_9FIRM</name>
<dbReference type="STRING" id="54121.SAMN04515653_11913"/>
<evidence type="ECO:0000259" key="1">
    <source>
        <dbReference type="Pfam" id="PF07992"/>
    </source>
</evidence>
<dbReference type="EMBL" id="FMYT01000012">
    <property type="protein sequence ID" value="SDC71667.1"/>
    <property type="molecule type" value="Genomic_DNA"/>
</dbReference>
<dbReference type="InterPro" id="IPR036188">
    <property type="entry name" value="FAD/NAD-bd_sf"/>
</dbReference>
<dbReference type="PRINTS" id="PR00368">
    <property type="entry name" value="FADPNR"/>
</dbReference>
<protein>
    <submittedName>
        <fullName evidence="3">Pyridine nucleotide-disulfide oxidoreductase</fullName>
    </submittedName>
    <submittedName>
        <fullName evidence="2">Pyridine nucleotide-disulphide oxidoreductase</fullName>
    </submittedName>
</protein>
<accession>A0A1G6NWP4</accession>
<reference evidence="3 4" key="2">
    <citation type="submission" date="2019-03" db="EMBL/GenBank/DDBJ databases">
        <title>Deep subsurface shale carbon reservoir microbial communities from Ohio and West Virginia, USA.</title>
        <authorList>
            <person name="Wrighton K."/>
        </authorList>
    </citation>
    <scope>NUCLEOTIDE SEQUENCE [LARGE SCALE GENOMIC DNA]</scope>
    <source>
        <strain evidence="3 4">UTICA-S4D12</strain>
    </source>
</reference>
<evidence type="ECO:0000313" key="3">
    <source>
        <dbReference type="EMBL" id="TDS29571.1"/>
    </source>
</evidence>
<dbReference type="PANTHER" id="PTHR43014">
    <property type="entry name" value="MERCURIC REDUCTASE"/>
    <property type="match status" value="1"/>
</dbReference>
<dbReference type="InterPro" id="IPR023753">
    <property type="entry name" value="FAD/NAD-binding_dom"/>
</dbReference>
<dbReference type="Pfam" id="PF07992">
    <property type="entry name" value="Pyr_redox_2"/>
    <property type="match status" value="1"/>
</dbReference>
<dbReference type="AlphaFoldDB" id="A0A1G6NWP4"/>
<dbReference type="GO" id="GO:0016491">
    <property type="term" value="F:oxidoreductase activity"/>
    <property type="evidence" value="ECO:0007669"/>
    <property type="project" value="InterPro"/>
</dbReference>
<sequence length="269" mass="29961">MLIGPTKVHYHADHLLGKGIDQVPEISWEDVMKFKQKFVDEMPPKIESGYKKKGIAMYHERARFLSENTLQVGQEKIRADKIAIATGAKPRELEFPGAEYAQTSTDFLNMKEMPDSLLFIGGGYIAFEFAHIAARCGAEVTIVHRSQAPLKNFEQDIVDHLVKVTEELGINLVLETEVCGIEKLDNSYRVKGETSGEFDFFEAEMIINSAGRPPKIFNLDLEKANIAYTKKGIEVNEYLQSTTNPRVYAAGDAADSPGLPLTSLICCKS</sequence>
<gene>
    <name evidence="3" type="ORF">BY453_11759</name>
    <name evidence="2" type="ORF">SAMN04488597_11260</name>
</gene>
<dbReference type="PANTHER" id="PTHR43014:SF5">
    <property type="entry name" value="GLUTATHIONE REDUCTASE (NADPH)"/>
    <property type="match status" value="1"/>
</dbReference>
<dbReference type="EMBL" id="SOAA01000017">
    <property type="protein sequence ID" value="TDS29571.1"/>
    <property type="molecule type" value="Genomic_DNA"/>
</dbReference>
<dbReference type="Proteomes" id="UP000324896">
    <property type="component" value="Unassembled WGS sequence"/>
</dbReference>
<dbReference type="SUPFAM" id="SSF51905">
    <property type="entry name" value="FAD/NAD(P)-binding domain"/>
    <property type="match status" value="1"/>
</dbReference>
<reference evidence="2 5" key="1">
    <citation type="submission" date="2016-10" db="EMBL/GenBank/DDBJ databases">
        <authorList>
            <person name="Varghese N."/>
            <person name="Submissions S."/>
        </authorList>
    </citation>
    <scope>NUCLEOTIDE SEQUENCE [LARGE SCALE GENOMIC DNA]</scope>
    <source>
        <strain evidence="2 5">WG10</strain>
    </source>
</reference>
<feature type="domain" description="FAD/NAD(P)-binding" evidence="1">
    <location>
        <begin position="31"/>
        <end position="257"/>
    </location>
</feature>
<evidence type="ECO:0000313" key="5">
    <source>
        <dbReference type="Proteomes" id="UP000324896"/>
    </source>
</evidence>